<dbReference type="RefSeq" id="WP_182706417.1">
    <property type="nucleotide sequence ID" value="NZ_JACJII010000001.1"/>
</dbReference>
<keyword evidence="3" id="KW-1185">Reference proteome</keyword>
<evidence type="ECO:0000313" key="3">
    <source>
        <dbReference type="Proteomes" id="UP000539313"/>
    </source>
</evidence>
<sequence>MITGPGDVGEQAEGGLVAGGDQQPEGVEEFVAGENVGVVVVRGDECAGEVVEGFFGAKVDHPVGVGVLGKGAQDRIDDADDPGAQGLNSAGGGPPRPQRI</sequence>
<comment type="caution">
    <text evidence="2">The sequence shown here is derived from an EMBL/GenBank/DDBJ whole genome shotgun (WGS) entry which is preliminary data.</text>
</comment>
<gene>
    <name evidence="2" type="ORF">HNR21_004068</name>
</gene>
<dbReference type="AlphaFoldDB" id="A0A7W3N0A1"/>
<accession>A0A7W3N0A1</accession>
<feature type="region of interest" description="Disordered" evidence="1">
    <location>
        <begin position="69"/>
        <end position="100"/>
    </location>
</feature>
<evidence type="ECO:0000313" key="2">
    <source>
        <dbReference type="EMBL" id="MBA9005186.1"/>
    </source>
</evidence>
<dbReference type="Proteomes" id="UP000539313">
    <property type="component" value="Unassembled WGS sequence"/>
</dbReference>
<reference evidence="2 3" key="1">
    <citation type="submission" date="2020-08" db="EMBL/GenBank/DDBJ databases">
        <title>Sequencing the genomes of 1000 actinobacteria strains.</title>
        <authorList>
            <person name="Klenk H.-P."/>
        </authorList>
    </citation>
    <scope>NUCLEOTIDE SEQUENCE [LARGE SCALE GENOMIC DNA]</scope>
    <source>
        <strain evidence="2 3">DSM 45823</strain>
    </source>
</reference>
<proteinExistence type="predicted"/>
<dbReference type="EMBL" id="JACJII010000001">
    <property type="protein sequence ID" value="MBA9005186.1"/>
    <property type="molecule type" value="Genomic_DNA"/>
</dbReference>
<organism evidence="2 3">
    <name type="scientific">Thermomonospora cellulosilytica</name>
    <dbReference type="NCBI Taxonomy" id="1411118"/>
    <lineage>
        <taxon>Bacteria</taxon>
        <taxon>Bacillati</taxon>
        <taxon>Actinomycetota</taxon>
        <taxon>Actinomycetes</taxon>
        <taxon>Streptosporangiales</taxon>
        <taxon>Thermomonosporaceae</taxon>
        <taxon>Thermomonospora</taxon>
    </lineage>
</organism>
<feature type="region of interest" description="Disordered" evidence="1">
    <location>
        <begin position="1"/>
        <end position="25"/>
    </location>
</feature>
<protein>
    <submittedName>
        <fullName evidence="2">Uncharacterized protein</fullName>
    </submittedName>
</protein>
<evidence type="ECO:0000256" key="1">
    <source>
        <dbReference type="SAM" id="MobiDB-lite"/>
    </source>
</evidence>
<name>A0A7W3N0A1_9ACTN</name>